<evidence type="ECO:0000259" key="8">
    <source>
        <dbReference type="Pfam" id="PF03775"/>
    </source>
</evidence>
<evidence type="ECO:0000256" key="1">
    <source>
        <dbReference type="ARBA" id="ARBA00006291"/>
    </source>
</evidence>
<comment type="function">
    <text evidence="5 6">Cell division inhibitor that blocks the formation of polar Z ring septums. Rapidly oscillates between the poles of the cell to destabilize FtsZ filaments that have formed before they mature into polar Z rings. Prevents FtsZ polymerization.</text>
</comment>
<keyword evidence="3 6" id="KW-0717">Septation</keyword>
<dbReference type="SUPFAM" id="SSF63848">
    <property type="entry name" value="Cell-division inhibitor MinC, C-terminal domain"/>
    <property type="match status" value="1"/>
</dbReference>
<evidence type="ECO:0000256" key="3">
    <source>
        <dbReference type="ARBA" id="ARBA00023210"/>
    </source>
</evidence>
<evidence type="ECO:0000256" key="7">
    <source>
        <dbReference type="SAM" id="MobiDB-lite"/>
    </source>
</evidence>
<sequence>MSNSTDVKLKAGLVPLTTLSFSGSDLNQVQQQLAQKRAEAPALFSNLPCVLDLSGLADIDLPQLKTICREAGLSAIAVKNCPAALLPQLNSLQLADLGRGQSKQNTRPASETPAQPEGMQNTVKHPAVSEEKAQRAVKIHHANVRSGQQLYFDGDLFILGMVSAGAEVLATGDIHIYGALRGRALAGAKGDEAAIISAQQFDAELVAIAGQYKLFENQHEQYKQAVVIQLSQNAGDEAPYLNINGVS</sequence>
<dbReference type="InterPro" id="IPR007874">
    <property type="entry name" value="MinC_N"/>
</dbReference>
<dbReference type="Proteomes" id="UP001595722">
    <property type="component" value="Unassembled WGS sequence"/>
</dbReference>
<feature type="compositionally biased region" description="Polar residues" evidence="7">
    <location>
        <begin position="101"/>
        <end position="123"/>
    </location>
</feature>
<evidence type="ECO:0000259" key="9">
    <source>
        <dbReference type="Pfam" id="PF05209"/>
    </source>
</evidence>
<name>A0ABV7VMB7_9GAMM</name>
<keyword evidence="2 6" id="KW-0132">Cell division</keyword>
<comment type="subunit">
    <text evidence="6">Interacts with MinD and FtsZ.</text>
</comment>
<dbReference type="NCBIfam" id="TIGR01222">
    <property type="entry name" value="minC"/>
    <property type="match status" value="1"/>
</dbReference>
<dbReference type="Pfam" id="PF03775">
    <property type="entry name" value="MinC_C"/>
    <property type="match status" value="1"/>
</dbReference>
<dbReference type="Gene3D" id="3.30.70.260">
    <property type="match status" value="1"/>
</dbReference>
<dbReference type="PANTHER" id="PTHR34108:SF1">
    <property type="entry name" value="SEPTUM SITE-DETERMINING PROTEIN MINC"/>
    <property type="match status" value="1"/>
</dbReference>
<evidence type="ECO:0000256" key="2">
    <source>
        <dbReference type="ARBA" id="ARBA00022618"/>
    </source>
</evidence>
<keyword evidence="11" id="KW-1185">Reference proteome</keyword>
<dbReference type="InterPro" id="IPR016098">
    <property type="entry name" value="CAP/MinC_C"/>
</dbReference>
<proteinExistence type="inferred from homology"/>
<feature type="domain" description="Septum formation inhibitor MinC N-terminal" evidence="9">
    <location>
        <begin position="7"/>
        <end position="73"/>
    </location>
</feature>
<keyword evidence="4 6" id="KW-0131">Cell cycle</keyword>
<accession>A0ABV7VMB7</accession>
<dbReference type="HAMAP" id="MF_00267">
    <property type="entry name" value="MinC"/>
    <property type="match status" value="1"/>
</dbReference>
<dbReference type="Gene3D" id="2.160.20.70">
    <property type="match status" value="1"/>
</dbReference>
<evidence type="ECO:0000256" key="5">
    <source>
        <dbReference type="ARBA" id="ARBA00025606"/>
    </source>
</evidence>
<dbReference type="InterPro" id="IPR036145">
    <property type="entry name" value="MinC_C_sf"/>
</dbReference>
<dbReference type="RefSeq" id="WP_376864146.1">
    <property type="nucleotide sequence ID" value="NZ_JBHRYB010000001.1"/>
</dbReference>
<dbReference type="EMBL" id="JBHRYB010000001">
    <property type="protein sequence ID" value="MFC3678594.1"/>
    <property type="molecule type" value="Genomic_DNA"/>
</dbReference>
<protein>
    <recommendedName>
        <fullName evidence="6">Probable septum site-determining protein MinC</fullName>
    </recommendedName>
</protein>
<dbReference type="PANTHER" id="PTHR34108">
    <property type="entry name" value="SEPTUM SITE-DETERMINING PROTEIN MINC"/>
    <property type="match status" value="1"/>
</dbReference>
<evidence type="ECO:0000256" key="6">
    <source>
        <dbReference type="HAMAP-Rule" id="MF_00267"/>
    </source>
</evidence>
<organism evidence="10 11">
    <name type="scientific">Bacterioplanoides pacificum</name>
    <dbReference type="NCBI Taxonomy" id="1171596"/>
    <lineage>
        <taxon>Bacteria</taxon>
        <taxon>Pseudomonadati</taxon>
        <taxon>Pseudomonadota</taxon>
        <taxon>Gammaproteobacteria</taxon>
        <taxon>Oceanospirillales</taxon>
        <taxon>Oceanospirillaceae</taxon>
        <taxon>Bacterioplanoides</taxon>
    </lineage>
</organism>
<comment type="similarity">
    <text evidence="1 6">Belongs to the MinC family.</text>
</comment>
<evidence type="ECO:0000313" key="10">
    <source>
        <dbReference type="EMBL" id="MFC3678594.1"/>
    </source>
</evidence>
<feature type="domain" description="Septum formation inhibitor MinC C-terminal" evidence="8">
    <location>
        <begin position="140"/>
        <end position="232"/>
    </location>
</feature>
<dbReference type="InterPro" id="IPR013033">
    <property type="entry name" value="MinC"/>
</dbReference>
<dbReference type="InterPro" id="IPR005526">
    <property type="entry name" value="Septum_form_inhib_MinC_C"/>
</dbReference>
<reference evidence="11" key="1">
    <citation type="journal article" date="2019" name="Int. J. Syst. Evol. Microbiol.">
        <title>The Global Catalogue of Microorganisms (GCM) 10K type strain sequencing project: providing services to taxonomists for standard genome sequencing and annotation.</title>
        <authorList>
            <consortium name="The Broad Institute Genomics Platform"/>
            <consortium name="The Broad Institute Genome Sequencing Center for Infectious Disease"/>
            <person name="Wu L."/>
            <person name="Ma J."/>
        </authorList>
    </citation>
    <scope>NUCLEOTIDE SEQUENCE [LARGE SCALE GENOMIC DNA]</scope>
    <source>
        <strain evidence="11">KCTC 42424</strain>
    </source>
</reference>
<evidence type="ECO:0000256" key="4">
    <source>
        <dbReference type="ARBA" id="ARBA00023306"/>
    </source>
</evidence>
<dbReference type="Pfam" id="PF05209">
    <property type="entry name" value="MinC_N"/>
    <property type="match status" value="1"/>
</dbReference>
<evidence type="ECO:0000313" key="11">
    <source>
        <dbReference type="Proteomes" id="UP001595722"/>
    </source>
</evidence>
<feature type="region of interest" description="Disordered" evidence="7">
    <location>
        <begin position="99"/>
        <end position="134"/>
    </location>
</feature>
<gene>
    <name evidence="6 10" type="primary">minC</name>
    <name evidence="10" type="ORF">ACFOMG_00530</name>
</gene>
<comment type="caution">
    <text evidence="10">The sequence shown here is derived from an EMBL/GenBank/DDBJ whole genome shotgun (WGS) entry which is preliminary data.</text>
</comment>